<proteinExistence type="predicted"/>
<dbReference type="NCBIfam" id="TIGR01760">
    <property type="entry name" value="tape_meas_TP901"/>
    <property type="match status" value="1"/>
</dbReference>
<dbReference type="InterPro" id="IPR010090">
    <property type="entry name" value="Phage_tape_meas"/>
</dbReference>
<sequence length="141" mass="15618">MEENTALSNEAEQRYATMASKVGTVKNNIFALAKDIGDILSPYVIKAADLFNSLIDRMSGMSKHTKIAMVVIAALAAAIGPLLVAGGFFIGFLGSTATGLGKLKSWWVIKMAKVRVYCFNRSRWVNHWYFSVNSCRYFHCL</sequence>
<organism evidence="2 3">
    <name type="scientific">Peribacillus butanolivorans</name>
    <dbReference type="NCBI Taxonomy" id="421767"/>
    <lineage>
        <taxon>Bacteria</taxon>
        <taxon>Bacillati</taxon>
        <taxon>Bacillota</taxon>
        <taxon>Bacilli</taxon>
        <taxon>Bacillales</taxon>
        <taxon>Bacillaceae</taxon>
        <taxon>Peribacillus</taxon>
    </lineage>
</organism>
<keyword evidence="3" id="KW-1185">Reference proteome</keyword>
<keyword evidence="1" id="KW-0812">Transmembrane</keyword>
<reference evidence="2 3" key="1">
    <citation type="submission" date="2018-07" db="EMBL/GenBank/DDBJ databases">
        <title>The molecular basis for the intramolecular migration of carboxyl group in the catabolism of para-hydroxybenzoate via gentisate.</title>
        <authorList>
            <person name="Zhao H."/>
            <person name="Xu Y."/>
            <person name="Lin S."/>
            <person name="Spain J.C."/>
            <person name="Zhou N.-Y."/>
        </authorList>
    </citation>
    <scope>NUCLEOTIDE SEQUENCE [LARGE SCALE GENOMIC DNA]</scope>
    <source>
        <strain evidence="2 3">PHB-7a</strain>
    </source>
</reference>
<accession>A0ABM6XRE3</accession>
<evidence type="ECO:0000256" key="1">
    <source>
        <dbReference type="SAM" id="Phobius"/>
    </source>
</evidence>
<evidence type="ECO:0000313" key="2">
    <source>
        <dbReference type="EMBL" id="AXN40680.1"/>
    </source>
</evidence>
<evidence type="ECO:0000313" key="3">
    <source>
        <dbReference type="Proteomes" id="UP000260457"/>
    </source>
</evidence>
<protein>
    <submittedName>
        <fullName evidence="2">Phage tail tape measure protein</fullName>
    </submittedName>
</protein>
<feature type="transmembrane region" description="Helical" evidence="1">
    <location>
        <begin position="67"/>
        <end position="93"/>
    </location>
</feature>
<name>A0ABM6XRE3_9BACI</name>
<keyword evidence="1" id="KW-1133">Transmembrane helix</keyword>
<dbReference type="EMBL" id="CP030926">
    <property type="protein sequence ID" value="AXN40680.1"/>
    <property type="molecule type" value="Genomic_DNA"/>
</dbReference>
<dbReference type="RefSeq" id="WP_116821820.1">
    <property type="nucleotide sequence ID" value="NZ_CP030926.1"/>
</dbReference>
<keyword evidence="1" id="KW-0472">Membrane</keyword>
<dbReference type="Proteomes" id="UP000260457">
    <property type="component" value="Chromosome"/>
</dbReference>
<gene>
    <name evidence="2" type="ORF">DTO10_21390</name>
</gene>